<comment type="caution">
    <text evidence="9">The sequence shown here is derived from an EMBL/GenBank/DDBJ whole genome shotgun (WGS) entry which is preliminary data.</text>
</comment>
<dbReference type="RefSeq" id="WP_083091852.1">
    <property type="nucleotide sequence ID" value="NZ_LXWF01000033.1"/>
</dbReference>
<accession>A0A1Y1RQB9</accession>
<evidence type="ECO:0000313" key="9">
    <source>
        <dbReference type="EMBL" id="ORC17367.1"/>
    </source>
</evidence>
<evidence type="ECO:0000256" key="7">
    <source>
        <dbReference type="SAM" id="Phobius"/>
    </source>
</evidence>
<protein>
    <submittedName>
        <fullName evidence="9">MFS transporter</fullName>
    </submittedName>
</protein>
<feature type="domain" description="Major facilitator superfamily (MFS) profile" evidence="8">
    <location>
        <begin position="16"/>
        <end position="433"/>
    </location>
</feature>
<dbReference type="Gene3D" id="1.20.1250.20">
    <property type="entry name" value="MFS general substrate transporter like domains"/>
    <property type="match status" value="2"/>
</dbReference>
<reference evidence="9 10" key="1">
    <citation type="submission" date="2016-05" db="EMBL/GenBank/DDBJ databases">
        <title>Draft genome sequence of a porcine commensal Rothia nasimurium.</title>
        <authorList>
            <person name="Gaiser R.A."/>
            <person name="Van Baarlen P."/>
            <person name="Wells J.M."/>
        </authorList>
    </citation>
    <scope>NUCLEOTIDE SEQUENCE [LARGE SCALE GENOMIC DNA]</scope>
    <source>
        <strain evidence="9 10">PT-32</strain>
    </source>
</reference>
<keyword evidence="6 7" id="KW-0472">Membrane</keyword>
<dbReference type="GO" id="GO:0005886">
    <property type="term" value="C:plasma membrane"/>
    <property type="evidence" value="ECO:0007669"/>
    <property type="project" value="UniProtKB-SubCell"/>
</dbReference>
<dbReference type="GO" id="GO:0022857">
    <property type="term" value="F:transmembrane transporter activity"/>
    <property type="evidence" value="ECO:0007669"/>
    <property type="project" value="InterPro"/>
</dbReference>
<dbReference type="Pfam" id="PF00083">
    <property type="entry name" value="Sugar_tr"/>
    <property type="match status" value="1"/>
</dbReference>
<evidence type="ECO:0000256" key="4">
    <source>
        <dbReference type="ARBA" id="ARBA00022692"/>
    </source>
</evidence>
<feature type="transmembrane region" description="Helical" evidence="7">
    <location>
        <begin position="54"/>
        <end position="76"/>
    </location>
</feature>
<comment type="subcellular location">
    <subcellularLocation>
        <location evidence="1">Cell membrane</location>
        <topology evidence="1">Multi-pass membrane protein</topology>
    </subcellularLocation>
</comment>
<evidence type="ECO:0000313" key="10">
    <source>
        <dbReference type="Proteomes" id="UP000192359"/>
    </source>
</evidence>
<evidence type="ECO:0000256" key="6">
    <source>
        <dbReference type="ARBA" id="ARBA00023136"/>
    </source>
</evidence>
<sequence>MSTHAPTSPQKKPRKAALASWIGSALEYYDFAVFGTAAALVLNRIFFPEDSDAAGLLKSMMVLGVAYVVRPFGAMLMGPLGDRFGRRFVLMLTLFMMGGATFAIGCLPTYDEIGLLAPILLVLCRVFQGLSAAGEQASAISMSLEHAHDHQRAFTTSWTLHGTQFGSLLATAVFLPFAALPEEDLLAWGWRVPFWLSAFVLVTAWIIRRRLEEAPSFVETQAQQVIDPTRRTTPLRQVLTRHKRGVITVAACAMVNTVNMVFTTFSISFATKGHGVDSGVMLWVPIASNGLSLLAIPLWAALADRVGRKPIFATGALVAGGLMFPYLHAITTGNVVLVFVFGVLMHGAFYSMANGIWPAFYAEMFPTAVRVTGLALGTQIGFALSGGIAPATATALAGDDLSNWVGPAAFTLAMAGVATLAALTARETGKLTLAEVDRVQGSQVQSA</sequence>
<dbReference type="InterPro" id="IPR005828">
    <property type="entry name" value="MFS_sugar_transport-like"/>
</dbReference>
<feature type="transmembrane region" description="Helical" evidence="7">
    <location>
        <begin position="335"/>
        <end position="362"/>
    </location>
</feature>
<evidence type="ECO:0000256" key="2">
    <source>
        <dbReference type="ARBA" id="ARBA00022448"/>
    </source>
</evidence>
<dbReference type="PROSITE" id="PS50850">
    <property type="entry name" value="MFS"/>
    <property type="match status" value="1"/>
</dbReference>
<keyword evidence="3" id="KW-1003">Cell membrane</keyword>
<dbReference type="InterPro" id="IPR020846">
    <property type="entry name" value="MFS_dom"/>
</dbReference>
<dbReference type="OrthoDB" id="8953821at2"/>
<keyword evidence="2" id="KW-0813">Transport</keyword>
<dbReference type="SUPFAM" id="SSF103473">
    <property type="entry name" value="MFS general substrate transporter"/>
    <property type="match status" value="1"/>
</dbReference>
<organism evidence="9 10">
    <name type="scientific">Rothia nasimurium</name>
    <dbReference type="NCBI Taxonomy" id="85336"/>
    <lineage>
        <taxon>Bacteria</taxon>
        <taxon>Bacillati</taxon>
        <taxon>Actinomycetota</taxon>
        <taxon>Actinomycetes</taxon>
        <taxon>Micrococcales</taxon>
        <taxon>Micrococcaceae</taxon>
        <taxon>Rothia</taxon>
    </lineage>
</organism>
<evidence type="ECO:0000259" key="8">
    <source>
        <dbReference type="PROSITE" id="PS50850"/>
    </source>
</evidence>
<feature type="transmembrane region" description="Helical" evidence="7">
    <location>
        <begin position="310"/>
        <end position="329"/>
    </location>
</feature>
<feature type="transmembrane region" description="Helical" evidence="7">
    <location>
        <begin position="374"/>
        <end position="398"/>
    </location>
</feature>
<keyword evidence="5 7" id="KW-1133">Transmembrane helix</keyword>
<feature type="transmembrane region" description="Helical" evidence="7">
    <location>
        <begin position="88"/>
        <end position="110"/>
    </location>
</feature>
<gene>
    <name evidence="9" type="ORF">A7979_02890</name>
</gene>
<dbReference type="PANTHER" id="PTHR43045">
    <property type="entry name" value="SHIKIMATE TRANSPORTER"/>
    <property type="match status" value="1"/>
</dbReference>
<dbReference type="EMBL" id="LXWF01000033">
    <property type="protein sequence ID" value="ORC17367.1"/>
    <property type="molecule type" value="Genomic_DNA"/>
</dbReference>
<evidence type="ECO:0000256" key="5">
    <source>
        <dbReference type="ARBA" id="ARBA00022989"/>
    </source>
</evidence>
<feature type="transmembrane region" description="Helical" evidence="7">
    <location>
        <begin position="21"/>
        <end position="42"/>
    </location>
</feature>
<feature type="transmembrane region" description="Helical" evidence="7">
    <location>
        <begin position="404"/>
        <end position="423"/>
    </location>
</feature>
<evidence type="ECO:0000256" key="1">
    <source>
        <dbReference type="ARBA" id="ARBA00004651"/>
    </source>
</evidence>
<keyword evidence="10" id="KW-1185">Reference proteome</keyword>
<proteinExistence type="predicted"/>
<feature type="transmembrane region" description="Helical" evidence="7">
    <location>
        <begin position="246"/>
        <end position="270"/>
    </location>
</feature>
<name>A0A1Y1RQB9_9MICC</name>
<dbReference type="PANTHER" id="PTHR43045:SF1">
    <property type="entry name" value="SHIKIMATE TRANSPORTER"/>
    <property type="match status" value="1"/>
</dbReference>
<dbReference type="Proteomes" id="UP000192359">
    <property type="component" value="Unassembled WGS sequence"/>
</dbReference>
<evidence type="ECO:0000256" key="3">
    <source>
        <dbReference type="ARBA" id="ARBA00022475"/>
    </source>
</evidence>
<feature type="transmembrane region" description="Helical" evidence="7">
    <location>
        <begin position="185"/>
        <end position="207"/>
    </location>
</feature>
<dbReference type="InterPro" id="IPR036259">
    <property type="entry name" value="MFS_trans_sf"/>
</dbReference>
<dbReference type="AlphaFoldDB" id="A0A1Y1RQB9"/>
<keyword evidence="4 7" id="KW-0812">Transmembrane</keyword>
<dbReference type="CDD" id="cd17369">
    <property type="entry name" value="MFS_ShiA_like"/>
    <property type="match status" value="1"/>
</dbReference>
<feature type="transmembrane region" description="Helical" evidence="7">
    <location>
        <begin position="282"/>
        <end position="303"/>
    </location>
</feature>